<reference evidence="1 2" key="1">
    <citation type="submission" date="2019-02" db="EMBL/GenBank/DDBJ databases">
        <title>Genomic Encyclopedia of Type Strains, Phase IV (KMG-IV): sequencing the most valuable type-strain genomes for metagenomic binning, comparative biology and taxonomic classification.</title>
        <authorList>
            <person name="Goeker M."/>
        </authorList>
    </citation>
    <scope>NUCLEOTIDE SEQUENCE [LARGE SCALE GENOMIC DNA]</scope>
    <source>
        <strain evidence="1 2">DSM 23814</strain>
    </source>
</reference>
<dbReference type="Proteomes" id="UP000293398">
    <property type="component" value="Unassembled WGS sequence"/>
</dbReference>
<dbReference type="OrthoDB" id="8663889at2"/>
<evidence type="ECO:0008006" key="3">
    <source>
        <dbReference type="Google" id="ProtNLM"/>
    </source>
</evidence>
<evidence type="ECO:0000313" key="1">
    <source>
        <dbReference type="EMBL" id="RZT94537.1"/>
    </source>
</evidence>
<organism evidence="1 2">
    <name type="scientific">Advenella incenata</name>
    <dbReference type="NCBI Taxonomy" id="267800"/>
    <lineage>
        <taxon>Bacteria</taxon>
        <taxon>Pseudomonadati</taxon>
        <taxon>Pseudomonadota</taxon>
        <taxon>Betaproteobacteria</taxon>
        <taxon>Burkholderiales</taxon>
        <taxon>Alcaligenaceae</taxon>
    </lineage>
</organism>
<keyword evidence="2" id="KW-1185">Reference proteome</keyword>
<dbReference type="SUPFAM" id="SSF81901">
    <property type="entry name" value="HCP-like"/>
    <property type="match status" value="1"/>
</dbReference>
<dbReference type="AlphaFoldDB" id="A0A4Q7VED5"/>
<gene>
    <name evidence="1" type="ORF">EV681_2958</name>
</gene>
<accession>A0A4Q7VED5</accession>
<dbReference type="Gene3D" id="1.25.40.10">
    <property type="entry name" value="Tetratricopeptide repeat domain"/>
    <property type="match status" value="1"/>
</dbReference>
<proteinExistence type="predicted"/>
<dbReference type="RefSeq" id="WP_128392813.1">
    <property type="nucleotide sequence ID" value="NZ_SHKO01000002.1"/>
</dbReference>
<dbReference type="InterPro" id="IPR011990">
    <property type="entry name" value="TPR-like_helical_dom_sf"/>
</dbReference>
<protein>
    <recommendedName>
        <fullName evidence="3">Sel1 repeat-containing protein</fullName>
    </recommendedName>
</protein>
<sequence length="145" mass="15317">MASTHSLDTRANLVSVSRKGWTTVVLAFATYATPISALANGAISPGQTFQLALEAQTAGHYEQMLTLLRSAGEADHLAAQEMLGMALLVGPTLYGDAVKADRCEAGQWIGRALAQGSEVARYQWAFLGRVRQVPPGDRPCDSAAG</sequence>
<dbReference type="EMBL" id="SHKO01000002">
    <property type="protein sequence ID" value="RZT94537.1"/>
    <property type="molecule type" value="Genomic_DNA"/>
</dbReference>
<comment type="caution">
    <text evidence="1">The sequence shown here is derived from an EMBL/GenBank/DDBJ whole genome shotgun (WGS) entry which is preliminary data.</text>
</comment>
<name>A0A4Q7VED5_9BURK</name>
<evidence type="ECO:0000313" key="2">
    <source>
        <dbReference type="Proteomes" id="UP000293398"/>
    </source>
</evidence>